<keyword evidence="3" id="KW-0813">Transport</keyword>
<comment type="subcellular location">
    <subcellularLocation>
        <location evidence="1">Cell envelope</location>
    </subcellularLocation>
</comment>
<dbReference type="Gene3D" id="3.40.190.10">
    <property type="entry name" value="Periplasmic binding protein-like II"/>
    <property type="match status" value="1"/>
</dbReference>
<dbReference type="Pfam" id="PF00496">
    <property type="entry name" value="SBP_bac_5"/>
    <property type="match status" value="1"/>
</dbReference>
<dbReference type="GO" id="GO:0015833">
    <property type="term" value="P:peptide transport"/>
    <property type="evidence" value="ECO:0007669"/>
    <property type="project" value="TreeGrafter"/>
</dbReference>
<dbReference type="EMBL" id="FNIR01000002">
    <property type="protein sequence ID" value="SDN74513.1"/>
    <property type="molecule type" value="Genomic_DNA"/>
</dbReference>
<dbReference type="GO" id="GO:0043190">
    <property type="term" value="C:ATP-binding cassette (ABC) transporter complex"/>
    <property type="evidence" value="ECO:0007669"/>
    <property type="project" value="InterPro"/>
</dbReference>
<dbReference type="STRING" id="1052260.SAMN05660199_00579"/>
<evidence type="ECO:0000256" key="4">
    <source>
        <dbReference type="ARBA" id="ARBA00022729"/>
    </source>
</evidence>
<dbReference type="Gene3D" id="3.10.105.10">
    <property type="entry name" value="Dipeptide-binding Protein, Domain 3"/>
    <property type="match status" value="1"/>
</dbReference>
<dbReference type="OrthoDB" id="5240629at2"/>
<dbReference type="Proteomes" id="UP000199088">
    <property type="component" value="Unassembled WGS sequence"/>
</dbReference>
<dbReference type="SUPFAM" id="SSF53850">
    <property type="entry name" value="Periplasmic binding protein-like II"/>
    <property type="match status" value="1"/>
</dbReference>
<dbReference type="PANTHER" id="PTHR30290">
    <property type="entry name" value="PERIPLASMIC BINDING COMPONENT OF ABC TRANSPORTER"/>
    <property type="match status" value="1"/>
</dbReference>
<accession>A0A1H0DWV6</accession>
<dbReference type="GO" id="GO:0030313">
    <property type="term" value="C:cell envelope"/>
    <property type="evidence" value="ECO:0007669"/>
    <property type="project" value="UniProtKB-SubCell"/>
</dbReference>
<comment type="similarity">
    <text evidence="2">Belongs to the bacterial solute-binding protein 5 family.</text>
</comment>
<feature type="chain" id="PRO_5011719013" evidence="5">
    <location>
        <begin position="30"/>
        <end position="537"/>
    </location>
</feature>
<organism evidence="7 8">
    <name type="scientific">Klenkia soli</name>
    <dbReference type="NCBI Taxonomy" id="1052260"/>
    <lineage>
        <taxon>Bacteria</taxon>
        <taxon>Bacillati</taxon>
        <taxon>Actinomycetota</taxon>
        <taxon>Actinomycetes</taxon>
        <taxon>Geodermatophilales</taxon>
        <taxon>Geodermatophilaceae</taxon>
        <taxon>Klenkia</taxon>
    </lineage>
</organism>
<evidence type="ECO:0000256" key="2">
    <source>
        <dbReference type="ARBA" id="ARBA00005695"/>
    </source>
</evidence>
<dbReference type="PROSITE" id="PS51257">
    <property type="entry name" value="PROKAR_LIPOPROTEIN"/>
    <property type="match status" value="1"/>
</dbReference>
<dbReference type="InterPro" id="IPR039424">
    <property type="entry name" value="SBP_5"/>
</dbReference>
<keyword evidence="4 5" id="KW-0732">Signal</keyword>
<dbReference type="GO" id="GO:1904680">
    <property type="term" value="F:peptide transmembrane transporter activity"/>
    <property type="evidence" value="ECO:0007669"/>
    <property type="project" value="TreeGrafter"/>
</dbReference>
<evidence type="ECO:0000256" key="5">
    <source>
        <dbReference type="SAM" id="SignalP"/>
    </source>
</evidence>
<dbReference type="PIRSF" id="PIRSF002741">
    <property type="entry name" value="MppA"/>
    <property type="match status" value="1"/>
</dbReference>
<evidence type="ECO:0000313" key="8">
    <source>
        <dbReference type="Proteomes" id="UP000199088"/>
    </source>
</evidence>
<sequence>MSTARPKARHRRRTAVRAGVVVLAATALAACSSTGPATTDRTGIIIGRAMDVNSLDISRSLCDTCQIYNSAVYETVVRATPDGELEPLLAESWEANEDSTQFTFTLDPDAVFADGSPVEAKDVAWSWLRVQNLQGLPSYFMQGITGVEATDDRTVVVTSAAPNSAFLNITSASYMGVVNSDLAAENGATADADAASTDTAEQWFLENSAGSGQYVLDSYSEGSEIVLSANDSYWGEEPNFSSVTIKEVTDASAQLQQLQQGDIDLAMQISFDALDQIEGDSSLTTDVVPSYNFLYLALSPGVAGGEALQDVRVRDAIRMGIDYDSVIDATLAGNGERQSTGIPNGFEGSDDLPIPDFDPEGAKALLAEAGYPDGLTLDATYPTFSAYGVSSNTEMQSIQQSLAQIGVTLNLAPVDFSTWGEQIDSTGYPVTAIYFAPDHPDTVQYFQYFSLIDGSVWAGRARMPVNPEENSLVAAALAQSGDERTATYTELGQLMYDDAIILPIVNPKYILASSAELEGNNYDITRNLDLTRLTFAD</sequence>
<dbReference type="InterPro" id="IPR000914">
    <property type="entry name" value="SBP_5_dom"/>
</dbReference>
<reference evidence="8" key="1">
    <citation type="submission" date="2016-10" db="EMBL/GenBank/DDBJ databases">
        <authorList>
            <person name="Varghese N."/>
            <person name="Submissions S."/>
        </authorList>
    </citation>
    <scope>NUCLEOTIDE SEQUENCE [LARGE SCALE GENOMIC DNA]</scope>
    <source>
        <strain evidence="8">DSM 45843</strain>
    </source>
</reference>
<dbReference type="InterPro" id="IPR030678">
    <property type="entry name" value="Peptide/Ni-bd"/>
</dbReference>
<dbReference type="Gene3D" id="3.90.76.10">
    <property type="entry name" value="Dipeptide-binding Protein, Domain 1"/>
    <property type="match status" value="1"/>
</dbReference>
<proteinExistence type="inferred from homology"/>
<dbReference type="RefSeq" id="WP_091239464.1">
    <property type="nucleotide sequence ID" value="NZ_FNIR01000002.1"/>
</dbReference>
<feature type="signal peptide" evidence="5">
    <location>
        <begin position="1"/>
        <end position="29"/>
    </location>
</feature>
<evidence type="ECO:0000256" key="3">
    <source>
        <dbReference type="ARBA" id="ARBA00022448"/>
    </source>
</evidence>
<dbReference type="PANTHER" id="PTHR30290:SF10">
    <property type="entry name" value="PERIPLASMIC OLIGOPEPTIDE-BINDING PROTEIN-RELATED"/>
    <property type="match status" value="1"/>
</dbReference>
<evidence type="ECO:0000256" key="1">
    <source>
        <dbReference type="ARBA" id="ARBA00004196"/>
    </source>
</evidence>
<dbReference type="GO" id="GO:0042597">
    <property type="term" value="C:periplasmic space"/>
    <property type="evidence" value="ECO:0007669"/>
    <property type="project" value="UniProtKB-ARBA"/>
</dbReference>
<dbReference type="AlphaFoldDB" id="A0A1H0DWV6"/>
<evidence type="ECO:0000313" key="7">
    <source>
        <dbReference type="EMBL" id="SDN74513.1"/>
    </source>
</evidence>
<keyword evidence="8" id="KW-1185">Reference proteome</keyword>
<dbReference type="CDD" id="cd08512">
    <property type="entry name" value="PBP2_NikA_DppA_OppA_like_7"/>
    <property type="match status" value="1"/>
</dbReference>
<gene>
    <name evidence="7" type="ORF">SAMN05660199_00579</name>
</gene>
<name>A0A1H0DWV6_9ACTN</name>
<evidence type="ECO:0000259" key="6">
    <source>
        <dbReference type="Pfam" id="PF00496"/>
    </source>
</evidence>
<feature type="domain" description="Solute-binding protein family 5" evidence="6">
    <location>
        <begin position="84"/>
        <end position="450"/>
    </location>
</feature>
<protein>
    <submittedName>
        <fullName evidence="7">Peptide/nickel transport system substrate-binding protein</fullName>
    </submittedName>
</protein>